<evidence type="ECO:0000313" key="1">
    <source>
        <dbReference type="EMBL" id="ACZ41300.1"/>
    </source>
</evidence>
<keyword evidence="2" id="KW-1185">Reference proteome</keyword>
<dbReference type="Proteomes" id="UP000000323">
    <property type="component" value="Chromosome 1"/>
</dbReference>
<name>D1CEE4_THET1</name>
<evidence type="ECO:0000313" key="2">
    <source>
        <dbReference type="Proteomes" id="UP000000323"/>
    </source>
</evidence>
<organism evidence="1 2">
    <name type="scientific">Thermobaculum terrenum (strain ATCC BAA-798 / CCMEE 7001 / YNP1)</name>
    <dbReference type="NCBI Taxonomy" id="525904"/>
    <lineage>
        <taxon>Bacteria</taxon>
        <taxon>Bacillati</taxon>
        <taxon>Chloroflexota</taxon>
        <taxon>Chloroflexia</taxon>
        <taxon>Candidatus Thermobaculales</taxon>
        <taxon>Candidatus Thermobaculaceae</taxon>
        <taxon>Thermobaculum</taxon>
    </lineage>
</organism>
<dbReference type="KEGG" id="ttr:Tter_0378"/>
<proteinExistence type="predicted"/>
<dbReference type="RefSeq" id="WP_012874335.1">
    <property type="nucleotide sequence ID" value="NC_013525.1"/>
</dbReference>
<sequence>MAVDRMPAQWRRALGRWERWKSRGRLKPEFEELTYVMLEKLREVNDPQELIKKYYLGNYWALRIARKMYPDREDLWDMGMTADVAYAMRYQELTGESIAEDEPEED</sequence>
<dbReference type="HOGENOM" id="CLU_2221997_0_0_0"/>
<protein>
    <submittedName>
        <fullName evidence="1">Uncharacterized protein</fullName>
    </submittedName>
</protein>
<accession>D1CEE4</accession>
<dbReference type="EMBL" id="CP001825">
    <property type="protein sequence ID" value="ACZ41300.1"/>
    <property type="molecule type" value="Genomic_DNA"/>
</dbReference>
<reference evidence="2" key="1">
    <citation type="journal article" date="2010" name="Stand. Genomic Sci.">
        <title>Complete genome sequence of 'Thermobaculum terrenum' type strain (YNP1).</title>
        <authorList>
            <person name="Kiss H."/>
            <person name="Cleland D."/>
            <person name="Lapidus A."/>
            <person name="Lucas S."/>
            <person name="Glavina Del Rio T."/>
            <person name="Nolan M."/>
            <person name="Tice H."/>
            <person name="Han C."/>
            <person name="Goodwin L."/>
            <person name="Pitluck S."/>
            <person name="Liolios K."/>
            <person name="Ivanova N."/>
            <person name="Mavromatis K."/>
            <person name="Ovchinnikova G."/>
            <person name="Pati A."/>
            <person name="Chen A."/>
            <person name="Palaniappan K."/>
            <person name="Land M."/>
            <person name="Hauser L."/>
            <person name="Chang Y."/>
            <person name="Jeffries C."/>
            <person name="Lu M."/>
            <person name="Brettin T."/>
            <person name="Detter J."/>
            <person name="Goker M."/>
            <person name="Tindall B."/>
            <person name="Beck B."/>
            <person name="McDermott T."/>
            <person name="Woyke T."/>
            <person name="Bristow J."/>
            <person name="Eisen J."/>
            <person name="Markowitz V."/>
            <person name="Hugenholtz P."/>
            <person name="Kyrpides N."/>
            <person name="Klenk H."/>
            <person name="Cheng J."/>
        </authorList>
    </citation>
    <scope>NUCLEOTIDE SEQUENCE [LARGE SCALE GENOMIC DNA]</scope>
    <source>
        <strain evidence="2">ATCC BAA-798 / YNP1</strain>
    </source>
</reference>
<dbReference type="STRING" id="525904.Tter_0378"/>
<dbReference type="AlphaFoldDB" id="D1CEE4"/>
<gene>
    <name evidence="1" type="ordered locus">Tter_0378</name>
</gene>